<organism evidence="2 3">
    <name type="scientific">Vibrio rumoiensis</name>
    <dbReference type="NCBI Taxonomy" id="76258"/>
    <lineage>
        <taxon>Bacteria</taxon>
        <taxon>Pseudomonadati</taxon>
        <taxon>Pseudomonadota</taxon>
        <taxon>Gammaproteobacteria</taxon>
        <taxon>Vibrionales</taxon>
        <taxon>Vibrionaceae</taxon>
        <taxon>Vibrio</taxon>
    </lineage>
</organism>
<feature type="signal peptide" evidence="1">
    <location>
        <begin position="1"/>
        <end position="24"/>
    </location>
</feature>
<gene>
    <name evidence="2" type="ORF">ACGRQ9_17150</name>
</gene>
<dbReference type="PROSITE" id="PS51257">
    <property type="entry name" value="PROKAR_LIPOPROTEIN"/>
    <property type="match status" value="1"/>
</dbReference>
<comment type="caution">
    <text evidence="2">The sequence shown here is derived from an EMBL/GenBank/DDBJ whole genome shotgun (WGS) entry which is preliminary data.</text>
</comment>
<sequence>MKNIKRMIIAAATVVLLASCTPYASLDIGAPFKIGPVYVNPSIGIGGNLK</sequence>
<feature type="chain" id="PRO_5045301622" description="Lipoprotein" evidence="1">
    <location>
        <begin position="25"/>
        <end position="50"/>
    </location>
</feature>
<evidence type="ECO:0000256" key="1">
    <source>
        <dbReference type="SAM" id="SignalP"/>
    </source>
</evidence>
<evidence type="ECO:0008006" key="4">
    <source>
        <dbReference type="Google" id="ProtNLM"/>
    </source>
</evidence>
<accession>A0ABW7J212</accession>
<protein>
    <recommendedName>
        <fullName evidence="4">Lipoprotein</fullName>
    </recommendedName>
</protein>
<keyword evidence="1" id="KW-0732">Signal</keyword>
<dbReference type="RefSeq" id="WP_174208823.1">
    <property type="nucleotide sequence ID" value="NZ_AP018686.1"/>
</dbReference>
<proteinExistence type="predicted"/>
<dbReference type="Proteomes" id="UP001607151">
    <property type="component" value="Unassembled WGS sequence"/>
</dbReference>
<name>A0ABW7J212_9VIBR</name>
<reference evidence="2 3" key="1">
    <citation type="submission" date="2024-10" db="EMBL/GenBank/DDBJ databases">
        <authorList>
            <person name="Yibar A."/>
            <person name="Saticioglu I.B."/>
            <person name="Duman M."/>
            <person name="Ajmi N."/>
            <person name="Gurler F."/>
            <person name="Ay H."/>
            <person name="Onuk E."/>
            <person name="Guler S."/>
            <person name="Romalde J.L."/>
        </authorList>
    </citation>
    <scope>NUCLEOTIDE SEQUENCE [LARGE SCALE GENOMIC DNA]</scope>
    <source>
        <strain evidence="2 3">14-MA-B</strain>
    </source>
</reference>
<evidence type="ECO:0000313" key="2">
    <source>
        <dbReference type="EMBL" id="MFH0267174.1"/>
    </source>
</evidence>
<dbReference type="EMBL" id="JBIHSN010000003">
    <property type="protein sequence ID" value="MFH0267174.1"/>
    <property type="molecule type" value="Genomic_DNA"/>
</dbReference>
<evidence type="ECO:0000313" key="3">
    <source>
        <dbReference type="Proteomes" id="UP001607151"/>
    </source>
</evidence>
<keyword evidence="3" id="KW-1185">Reference proteome</keyword>